<dbReference type="SUPFAM" id="SSF53927">
    <property type="entry name" value="Cytidine deaminase-like"/>
    <property type="match status" value="1"/>
</dbReference>
<evidence type="ECO:0000259" key="2">
    <source>
        <dbReference type="Pfam" id="PF00383"/>
    </source>
</evidence>
<dbReference type="Pfam" id="PF00383">
    <property type="entry name" value="dCMP_cyt_deam_1"/>
    <property type="match status" value="1"/>
</dbReference>
<dbReference type="InterPro" id="IPR002125">
    <property type="entry name" value="CMP_dCMP_dom"/>
</dbReference>
<dbReference type="Proteomes" id="UP001595583">
    <property type="component" value="Unassembled WGS sequence"/>
</dbReference>
<evidence type="ECO:0000256" key="1">
    <source>
        <dbReference type="ARBA" id="ARBA00006576"/>
    </source>
</evidence>
<evidence type="ECO:0000313" key="4">
    <source>
        <dbReference type="Proteomes" id="UP001595583"/>
    </source>
</evidence>
<protein>
    <submittedName>
        <fullName evidence="3">Cytidine deaminase family protein</fullName>
    </submittedName>
</protein>
<reference evidence="4" key="1">
    <citation type="journal article" date="2019" name="Int. J. Syst. Evol. Microbiol.">
        <title>The Global Catalogue of Microorganisms (GCM) 10K type strain sequencing project: providing services to taxonomists for standard genome sequencing and annotation.</title>
        <authorList>
            <consortium name="The Broad Institute Genomics Platform"/>
            <consortium name="The Broad Institute Genome Sequencing Center for Infectious Disease"/>
            <person name="Wu L."/>
            <person name="Ma J."/>
        </authorList>
    </citation>
    <scope>NUCLEOTIDE SEQUENCE [LARGE SCALE GENOMIC DNA]</scope>
    <source>
        <strain evidence="4">KCTC 52165</strain>
    </source>
</reference>
<dbReference type="RefSeq" id="WP_378221252.1">
    <property type="nucleotide sequence ID" value="NZ_JBHRTK010000012.1"/>
</dbReference>
<dbReference type="PANTHER" id="PTHR11644:SF2">
    <property type="entry name" value="CYTIDINE DEAMINASE"/>
    <property type="match status" value="1"/>
</dbReference>
<proteinExistence type="inferred from homology"/>
<dbReference type="CDD" id="cd01283">
    <property type="entry name" value="cytidine_deaminase"/>
    <property type="match status" value="1"/>
</dbReference>
<dbReference type="InterPro" id="IPR050202">
    <property type="entry name" value="Cyt/Deoxycyt_deaminase"/>
</dbReference>
<accession>A0ABV7KIZ0</accession>
<comment type="caution">
    <text evidence="3">The sequence shown here is derived from an EMBL/GenBank/DDBJ whole genome shotgun (WGS) entry which is preliminary data.</text>
</comment>
<dbReference type="PANTHER" id="PTHR11644">
    <property type="entry name" value="CYTIDINE DEAMINASE"/>
    <property type="match status" value="1"/>
</dbReference>
<dbReference type="InterPro" id="IPR016193">
    <property type="entry name" value="Cytidine_deaminase-like"/>
</dbReference>
<organism evidence="3 4">
    <name type="scientific">Aquamicrobium soli</name>
    <dbReference type="NCBI Taxonomy" id="1811518"/>
    <lineage>
        <taxon>Bacteria</taxon>
        <taxon>Pseudomonadati</taxon>
        <taxon>Pseudomonadota</taxon>
        <taxon>Alphaproteobacteria</taxon>
        <taxon>Hyphomicrobiales</taxon>
        <taxon>Phyllobacteriaceae</taxon>
        <taxon>Aquamicrobium</taxon>
    </lineage>
</organism>
<sequence length="150" mass="15420">MKLPDKEVASMVAGTTDSVSEMLISTALQIAGDFDCSDTCSAGGVAAALLTASGSIHTGICIDTASSLGFCAEHAAIADMLKSRQTRITAIVAVNADGNIMPPCGRCRELIRQVDPENWHTSVVVAKDTVTTLAALIPYGEPAAPPMGSL</sequence>
<keyword evidence="4" id="KW-1185">Reference proteome</keyword>
<comment type="similarity">
    <text evidence="1">Belongs to the cytidine and deoxycytidylate deaminase family.</text>
</comment>
<evidence type="ECO:0000313" key="3">
    <source>
        <dbReference type="EMBL" id="MFC3207252.1"/>
    </source>
</evidence>
<name>A0ABV7KIZ0_9HYPH</name>
<dbReference type="Gene3D" id="3.40.140.10">
    <property type="entry name" value="Cytidine Deaminase, domain 2"/>
    <property type="match status" value="1"/>
</dbReference>
<dbReference type="EMBL" id="JBHRTK010000012">
    <property type="protein sequence ID" value="MFC3207252.1"/>
    <property type="molecule type" value="Genomic_DNA"/>
</dbReference>
<gene>
    <name evidence="3" type="ORF">ACFOHJ_13570</name>
</gene>
<feature type="domain" description="CMP/dCMP-type deaminase" evidence="2">
    <location>
        <begin position="24"/>
        <end position="118"/>
    </location>
</feature>